<evidence type="ECO:0008006" key="7">
    <source>
        <dbReference type="Google" id="ProtNLM"/>
    </source>
</evidence>
<dbReference type="PANTHER" id="PTHR12565:SF184">
    <property type="entry name" value="BHLH TRANSCRIPTION FACTOR"/>
    <property type="match status" value="1"/>
</dbReference>
<dbReference type="GO" id="GO:0005634">
    <property type="term" value="C:nucleus"/>
    <property type="evidence" value="ECO:0007669"/>
    <property type="project" value="UniProtKB-SubCell"/>
</dbReference>
<protein>
    <recommendedName>
        <fullName evidence="7">BHLH transcription factor</fullName>
    </recommendedName>
</protein>
<keyword evidence="2" id="KW-0805">Transcription regulation</keyword>
<dbReference type="EMBL" id="WHWC01000004">
    <property type="protein sequence ID" value="KAG8383378.1"/>
    <property type="molecule type" value="Genomic_DNA"/>
</dbReference>
<keyword evidence="3" id="KW-0804">Transcription</keyword>
<dbReference type="SUPFAM" id="SSF47459">
    <property type="entry name" value="HLH, helix-loop-helix DNA-binding domain"/>
    <property type="match status" value="1"/>
</dbReference>
<evidence type="ECO:0000313" key="6">
    <source>
        <dbReference type="Proteomes" id="UP000826271"/>
    </source>
</evidence>
<dbReference type="GO" id="GO:0003700">
    <property type="term" value="F:DNA-binding transcription factor activity"/>
    <property type="evidence" value="ECO:0007669"/>
    <property type="project" value="TreeGrafter"/>
</dbReference>
<keyword evidence="6" id="KW-1185">Reference proteome</keyword>
<comment type="caution">
    <text evidence="5">The sequence shown here is derived from an EMBL/GenBank/DDBJ whole genome shotgun (WGS) entry which is preliminary data.</text>
</comment>
<dbReference type="Gene3D" id="4.10.280.10">
    <property type="entry name" value="Helix-loop-helix DNA-binding domain"/>
    <property type="match status" value="1"/>
</dbReference>
<evidence type="ECO:0000256" key="3">
    <source>
        <dbReference type="ARBA" id="ARBA00023163"/>
    </source>
</evidence>
<evidence type="ECO:0000313" key="5">
    <source>
        <dbReference type="EMBL" id="KAG8383378.1"/>
    </source>
</evidence>
<dbReference type="InterPro" id="IPR036638">
    <property type="entry name" value="HLH_DNA-bd_sf"/>
</dbReference>
<proteinExistence type="predicted"/>
<dbReference type="GO" id="GO:0046983">
    <property type="term" value="F:protein dimerization activity"/>
    <property type="evidence" value="ECO:0007669"/>
    <property type="project" value="InterPro"/>
</dbReference>
<dbReference type="PANTHER" id="PTHR12565">
    <property type="entry name" value="STEROL REGULATORY ELEMENT-BINDING PROTEIN"/>
    <property type="match status" value="1"/>
</dbReference>
<dbReference type="AlphaFoldDB" id="A0AAV6XW65"/>
<dbReference type="InterPro" id="IPR024097">
    <property type="entry name" value="bHLH_ZIP_TF"/>
</dbReference>
<reference evidence="5" key="1">
    <citation type="submission" date="2019-10" db="EMBL/GenBank/DDBJ databases">
        <authorList>
            <person name="Zhang R."/>
            <person name="Pan Y."/>
            <person name="Wang J."/>
            <person name="Ma R."/>
            <person name="Yu S."/>
        </authorList>
    </citation>
    <scope>NUCLEOTIDE SEQUENCE</scope>
    <source>
        <strain evidence="5">LA-IB0</strain>
        <tissue evidence="5">Leaf</tissue>
    </source>
</reference>
<comment type="subcellular location">
    <subcellularLocation>
        <location evidence="1">Nucleus</location>
    </subcellularLocation>
</comment>
<keyword evidence="4" id="KW-0539">Nucleus</keyword>
<organism evidence="5 6">
    <name type="scientific">Buddleja alternifolia</name>
    <dbReference type="NCBI Taxonomy" id="168488"/>
    <lineage>
        <taxon>Eukaryota</taxon>
        <taxon>Viridiplantae</taxon>
        <taxon>Streptophyta</taxon>
        <taxon>Embryophyta</taxon>
        <taxon>Tracheophyta</taxon>
        <taxon>Spermatophyta</taxon>
        <taxon>Magnoliopsida</taxon>
        <taxon>eudicotyledons</taxon>
        <taxon>Gunneridae</taxon>
        <taxon>Pentapetalae</taxon>
        <taxon>asterids</taxon>
        <taxon>lamiids</taxon>
        <taxon>Lamiales</taxon>
        <taxon>Scrophulariaceae</taxon>
        <taxon>Buddlejeae</taxon>
        <taxon>Buddleja</taxon>
    </lineage>
</organism>
<gene>
    <name evidence="5" type="ORF">BUALT_Bualt04G0006300</name>
</gene>
<evidence type="ECO:0000256" key="1">
    <source>
        <dbReference type="ARBA" id="ARBA00004123"/>
    </source>
</evidence>
<evidence type="ECO:0000256" key="4">
    <source>
        <dbReference type="ARBA" id="ARBA00023242"/>
    </source>
</evidence>
<name>A0AAV6XW65_9LAMI</name>
<evidence type="ECO:0000256" key="2">
    <source>
        <dbReference type="ARBA" id="ARBA00023015"/>
    </source>
</evidence>
<dbReference type="Proteomes" id="UP000826271">
    <property type="component" value="Unassembled WGS sequence"/>
</dbReference>
<sequence length="78" mass="8807">MHLICILGLENRLRISSPILGLENRLLELFKPTTTHAKPIIRRFSHSLAERVRREKIISEGISFLQDLVPGCSKVGTS</sequence>
<accession>A0AAV6XW65</accession>